<feature type="region of interest" description="Disordered" evidence="1">
    <location>
        <begin position="77"/>
        <end position="106"/>
    </location>
</feature>
<dbReference type="KEGG" id="fas:105268896"/>
<evidence type="ECO:0000313" key="2">
    <source>
        <dbReference type="Proteomes" id="UP000694866"/>
    </source>
</evidence>
<reference evidence="3" key="1">
    <citation type="submission" date="2025-08" db="UniProtKB">
        <authorList>
            <consortium name="RefSeq"/>
        </authorList>
    </citation>
    <scope>IDENTIFICATION</scope>
    <source>
        <strain evidence="3">USDA-PBARC FA_bdor</strain>
        <tissue evidence="3">Whole organism</tissue>
    </source>
</reference>
<sequence>MWREITSQPIDRRMDFECTSGNAAMALGRVRDYSEYNSSETWHLSNPSDDTIIKNIVFSRVFNLWYFHRYLYDNMSANGGAVNEDKALSRVDGRRRPRGASSSLGY</sequence>
<feature type="compositionally biased region" description="Basic and acidic residues" evidence="1">
    <location>
        <begin position="83"/>
        <end position="94"/>
    </location>
</feature>
<dbReference type="RefSeq" id="XP_011307093.1">
    <property type="nucleotide sequence ID" value="XM_011308791.1"/>
</dbReference>
<proteinExistence type="predicted"/>
<protein>
    <submittedName>
        <fullName evidence="3">Uncharacterized protein isoform X1</fullName>
    </submittedName>
</protein>
<evidence type="ECO:0000256" key="1">
    <source>
        <dbReference type="SAM" id="MobiDB-lite"/>
    </source>
</evidence>
<name>A0A9R1TDJ0_9HYME</name>
<keyword evidence="2" id="KW-1185">Reference proteome</keyword>
<gene>
    <name evidence="3" type="primary">LOC105268896</name>
</gene>
<dbReference type="GeneID" id="105268896"/>
<organism evidence="2 3">
    <name type="scientific">Fopius arisanus</name>
    <dbReference type="NCBI Taxonomy" id="64838"/>
    <lineage>
        <taxon>Eukaryota</taxon>
        <taxon>Metazoa</taxon>
        <taxon>Ecdysozoa</taxon>
        <taxon>Arthropoda</taxon>
        <taxon>Hexapoda</taxon>
        <taxon>Insecta</taxon>
        <taxon>Pterygota</taxon>
        <taxon>Neoptera</taxon>
        <taxon>Endopterygota</taxon>
        <taxon>Hymenoptera</taxon>
        <taxon>Apocrita</taxon>
        <taxon>Ichneumonoidea</taxon>
        <taxon>Braconidae</taxon>
        <taxon>Opiinae</taxon>
        <taxon>Fopius</taxon>
    </lineage>
</organism>
<dbReference type="Proteomes" id="UP000694866">
    <property type="component" value="Unplaced"/>
</dbReference>
<accession>A0A9R1TDJ0</accession>
<dbReference type="AlphaFoldDB" id="A0A9R1TDJ0"/>
<evidence type="ECO:0000313" key="3">
    <source>
        <dbReference type="RefSeq" id="XP_011307093.1"/>
    </source>
</evidence>